<dbReference type="EMBL" id="UYWX01000311">
    <property type="protein sequence ID" value="VDM17985.1"/>
    <property type="molecule type" value="Genomic_DNA"/>
</dbReference>
<protein>
    <submittedName>
        <fullName evidence="10">MSP domain-containing protein</fullName>
    </submittedName>
</protein>
<evidence type="ECO:0000256" key="1">
    <source>
        <dbReference type="ARBA" id="ARBA00004138"/>
    </source>
</evidence>
<evidence type="ECO:0000259" key="7">
    <source>
        <dbReference type="PROSITE" id="PS50202"/>
    </source>
</evidence>
<dbReference type="Pfam" id="PF22544">
    <property type="entry name" value="HYDIN_VesB_CFA65-like_Ig"/>
    <property type="match status" value="1"/>
</dbReference>
<keyword evidence="3" id="KW-0963">Cytoplasm</keyword>
<keyword evidence="5" id="KW-0966">Cell projection</keyword>
<sequence length="2481" mass="277242">MPRSLRNLAITFNPDLEKEFVSTAFCSVTGLKEPLKLSLCGEGRGPEIEFSFTSLNVGKILVTTKKALDLVLHNRSDIEASYSMHLHSDDYEVMPLEGIVVANGYQVVTVTLRSLYLGPFTHCIDIEISGSLRMKTVSISGEVVPPELLIEPSPLDFGRVAFGFEVTKKMTVKNPSAILIPVTFEVGTHLLKVSPSQVLLQGMDVIEAEITYSAVDVDITDSRIYINMKSVGNIFEIPVVAKCCVPQIQAQFSQIELQSCFLNHPREFAVHLLNPSDLPAMYHVQPKENINVHLVVTSSEGVLPPGEVTIVSLRAYAKVTGVVPARLEILIDGADYNPLVVEVICYCVGPVLFVKAKKVDFGEIEALTPTQRIIPLSNESPIPAHLTNIRVQKSTVFHVSPSETTIPPFGKGEIKVTACADEVDVKLSGLLEIYVQSAEASPYTLPLQAIGVGSTIVIEPEMSPNLSLGQQFESLVQTKVFAIKNCGRRQQRLVWTTENILCIQNAESRKKPKHSEYLIKLDPPKFELKSLQGVDLSLMVSSGRAMEIRFTLKCHTVIDNAGHKRLLRECTVSAEFIKPMIEVAPNPINFCLLKSTVLTNLTGIETTIQVVVNEPFFLIEYARLAQSLELTLSGRGERRFWIGFNPRLWNNRNTSFVVDEHLSISFLKHPSKLAIPIRGEVWFPSLQLETNLLDFGCVENGSEVQKCLILFNNSPIEVSYQWKLTHGFLKNNPKEQLRLPTRSKSQELRPAPEAPLVHASSIAKIDALHITDVFTITPESNIVAAGESVSTCINFHAPSDVSARCVAVCDVTDGLSYTVDLVGECSTSDCYVRTNEVSFGEIQFGVEVTESFHIYNAGKVPSSFCFTWDKNDVKLRILPMEGEVPGKGLAEVTVYAEVPKPMAFTVFAKVHLDGKHPEPIMVHGMACFPHLVLDSPRPDGKSPRRNNLCKVEVEFLTSQLTVELPSLPLTLPSYELDLYDINQGEVKERKLTFRQLGHNFACHPHIEKMDRKLLGKRGVTVQIEDKISIAFDSSNSETGHIALEIPLKVVAPNLEISEDRLDFGEVYMDEAKILAVQLHNPTPFSMNWSESRLQATASAFEVMPRGGCLQPDQRTNVFIKYNPRISGPVRETINLHLRESKAELSVTCQGVGLEPHLIFQPHIVEFKPLLPNGETDEQVIFVKNPCPFPVEFYSLDFDQEERCLTSLPMFDEAEEVLLPPRKPRESLAVELSQVKESNVGIPKVRISVDLVSSNFIADESPEEFTTRYVEERQIGVEGTGIVLLIFGSPLSGKNDLAKSLAQYYNAANLNLEEFFATLDTTVSQNSEEVALSGRLMLSDCTFGLVVSEINSSKRCEVVLKALGKKAIHVFAVTVVRDIASINLADARYEEALSKAEEHAFECKVRKYRDLEEWQYDTLSDSARAEVNSILVKWKCQQQHMKSKEVKEFEKEHRRTCHLLSTWDTKNQEQNLNGATRPPTDLKSPKHVSSHDPGESLVGIAHFVVHSKLDVEIGEANADRIFECVKDVQRESPNISMMVDSLLAHLPAREEIRRQLGYGPLPIDVPTAMTFSVLRRPAERKKCDELNPFFTIVKASVLAVLYRILAGEYKENVTELQLQNDGLLDVEVKLTFEDDKEDENFAVSPTELHIYRDEMKVVKVYALPTTNVIATSKLIGWIRNNPEPIKWDFAVIGVLPNLTVQTNVVNFGKIPLNKTERQQILILNPTQIPIAWKCEFLGSSKENSFRVFPSTGILKSSNDMVNITVEYDGSPIPQKIAIKKWLRFVAMDTRGLSNPMVIQPPVGVQVEVVDPKFEIFMPKVEVCSPSLEIVDLTSIFEEHQICQSLNELESLANHGIVGATYIENENCFDFGTTPIGVASRGRFRISNNSKAALDLSFVLRQAKSERKRKTRRNDTNALEAFNVFPAVSHIEPYQSVYVDCSFTSNSLGIFSTIFQVLTEGERAPLLQFDLRGKGQLPHAIVEEPTSRNSRGHLYLLFNKYHASKAIVIRNDRVIPCQVNVNVETTEGHYEAFGLGDCHFGNEDGVTSDVRQTSVNFTLAAGDTRSLEVTFMPMKHNISGRVIGCIKIFFQGNNYDKEVIELCGVFPSELISTPQIQLPHSTTEFEDFEGEILETAMNHMRFGNCYVGSTITERLVISYPAKTEENDCTAFKDGKPQAFTFSWPQDHPHLQFEPATGELRPGSSLSVFVKFRSDRPAVYHMSPVRCELTKLSKEELQKDHFKIIGNEGVDKAHPCARSAGSLPRRVMGSPKLKSDYQPDIHSEDTLRYSAVDDEKMVQEKTTFLDFYFTVDCDFVEYLCEANSIEFADTPLYCETVKTSFEITNASESCIELGVNKVDPSDKTMDVVLSATTIEPGHSINVEVSFVSQTKETKEVCVIFETTGYRKPLLLVGQVREAIVAFDRSHLRLPEVPIGREVEKVVHLVNTEAFSVNFKIIRSTLQCNDSPDKILVSPMAGCVQPHEK</sequence>
<organism evidence="10">
    <name type="scientific">Hydatigena taeniaeformis</name>
    <name type="common">Feline tapeworm</name>
    <name type="synonym">Taenia taeniaeformis</name>
    <dbReference type="NCBI Taxonomy" id="6205"/>
    <lineage>
        <taxon>Eukaryota</taxon>
        <taxon>Metazoa</taxon>
        <taxon>Spiralia</taxon>
        <taxon>Lophotrochozoa</taxon>
        <taxon>Platyhelminthes</taxon>
        <taxon>Cestoda</taxon>
        <taxon>Eucestoda</taxon>
        <taxon>Cyclophyllidea</taxon>
        <taxon>Taeniidae</taxon>
        <taxon>Hydatigera</taxon>
    </lineage>
</organism>
<dbReference type="STRING" id="6205.A0A158RDS4"/>
<name>A0A158RDS4_HYDTA</name>
<keyword evidence="9" id="KW-1185">Reference proteome</keyword>
<evidence type="ECO:0000256" key="6">
    <source>
        <dbReference type="SAM" id="MobiDB-lite"/>
    </source>
</evidence>
<proteinExistence type="predicted"/>
<evidence type="ECO:0000256" key="5">
    <source>
        <dbReference type="ARBA" id="ARBA00023273"/>
    </source>
</evidence>
<evidence type="ECO:0000313" key="10">
    <source>
        <dbReference type="WBParaSite" id="TTAC_0000144601-mRNA-1"/>
    </source>
</evidence>
<accession>A0A158RDS4</accession>
<dbReference type="InterPro" id="IPR033305">
    <property type="entry name" value="Hydin-like"/>
</dbReference>
<comment type="subcellular location">
    <subcellularLocation>
        <location evidence="1">Cell projection</location>
        <location evidence="1">Cilium</location>
    </subcellularLocation>
    <subcellularLocation>
        <location evidence="2">Cytoplasm</location>
    </subcellularLocation>
</comment>
<dbReference type="InterPro" id="IPR000535">
    <property type="entry name" value="MSP_dom"/>
</dbReference>
<dbReference type="PROSITE" id="PS50202">
    <property type="entry name" value="MSP"/>
    <property type="match status" value="1"/>
</dbReference>
<dbReference type="PANTHER" id="PTHR23053:SF0">
    <property type="entry name" value="HYDROCEPHALUS-INDUCING PROTEIN HOMOLOG"/>
    <property type="match status" value="1"/>
</dbReference>
<evidence type="ECO:0000313" key="8">
    <source>
        <dbReference type="EMBL" id="VDM17985.1"/>
    </source>
</evidence>
<reference evidence="8 9" key="2">
    <citation type="submission" date="2018-11" db="EMBL/GenBank/DDBJ databases">
        <authorList>
            <consortium name="Pathogen Informatics"/>
        </authorList>
    </citation>
    <scope>NUCLEOTIDE SEQUENCE [LARGE SCALE GENOMIC DNA]</scope>
</reference>
<feature type="region of interest" description="Disordered" evidence="6">
    <location>
        <begin position="1467"/>
        <end position="1492"/>
    </location>
</feature>
<dbReference type="WBParaSite" id="TTAC_0000144601-mRNA-1">
    <property type="protein sequence ID" value="TTAC_0000144601-mRNA-1"/>
    <property type="gene ID" value="TTAC_0000144601"/>
</dbReference>
<dbReference type="InterPro" id="IPR053879">
    <property type="entry name" value="HYDIN_VesB_CFA65-like_Ig"/>
</dbReference>
<dbReference type="GO" id="GO:1904158">
    <property type="term" value="P:axonemal central apparatus assembly"/>
    <property type="evidence" value="ECO:0007669"/>
    <property type="project" value="TreeGrafter"/>
</dbReference>
<reference evidence="10" key="1">
    <citation type="submission" date="2016-04" db="UniProtKB">
        <authorList>
            <consortium name="WormBaseParasite"/>
        </authorList>
    </citation>
    <scope>IDENTIFICATION</scope>
</reference>
<keyword evidence="4" id="KW-0969">Cilium</keyword>
<dbReference type="Proteomes" id="UP000274429">
    <property type="component" value="Unassembled WGS sequence"/>
</dbReference>
<evidence type="ECO:0000256" key="2">
    <source>
        <dbReference type="ARBA" id="ARBA00004496"/>
    </source>
</evidence>
<dbReference type="PANTHER" id="PTHR23053">
    <property type="entry name" value="DLEC1 DELETED IN LUNG AND ESOPHAGEAL CANCER 1"/>
    <property type="match status" value="1"/>
</dbReference>
<feature type="domain" description="MSP" evidence="7">
    <location>
        <begin position="2406"/>
        <end position="2481"/>
    </location>
</feature>
<gene>
    <name evidence="8" type="ORF">TTAC_LOCUS1433</name>
</gene>
<evidence type="ECO:0000313" key="9">
    <source>
        <dbReference type="Proteomes" id="UP000274429"/>
    </source>
</evidence>
<dbReference type="Gene3D" id="2.60.40.10">
    <property type="entry name" value="Immunoglobulins"/>
    <property type="match status" value="10"/>
</dbReference>
<evidence type="ECO:0000256" key="4">
    <source>
        <dbReference type="ARBA" id="ARBA00023069"/>
    </source>
</evidence>
<dbReference type="InterPro" id="IPR013783">
    <property type="entry name" value="Ig-like_fold"/>
</dbReference>
<evidence type="ECO:0000256" key="3">
    <source>
        <dbReference type="ARBA" id="ARBA00022490"/>
    </source>
</evidence>
<dbReference type="GO" id="GO:0003341">
    <property type="term" value="P:cilium movement"/>
    <property type="evidence" value="ECO:0007669"/>
    <property type="project" value="TreeGrafter"/>
</dbReference>
<dbReference type="GO" id="GO:0005930">
    <property type="term" value="C:axoneme"/>
    <property type="evidence" value="ECO:0007669"/>
    <property type="project" value="TreeGrafter"/>
</dbReference>
<dbReference type="OrthoDB" id="442692at2759"/>